<keyword evidence="3" id="KW-1185">Reference proteome</keyword>
<dbReference type="AlphaFoldDB" id="A0AAD4N7H3"/>
<proteinExistence type="predicted"/>
<comment type="caution">
    <text evidence="2">The sequence shown here is derived from an EMBL/GenBank/DDBJ whole genome shotgun (WGS) entry which is preliminary data.</text>
</comment>
<accession>A0AAD4N7H3</accession>
<feature type="region of interest" description="Disordered" evidence="1">
    <location>
        <begin position="67"/>
        <end position="86"/>
    </location>
</feature>
<dbReference type="EMBL" id="JAKKPZ010000008">
    <property type="protein sequence ID" value="KAI1717945.1"/>
    <property type="molecule type" value="Genomic_DNA"/>
</dbReference>
<organism evidence="2 3">
    <name type="scientific">Ditylenchus destructor</name>
    <dbReference type="NCBI Taxonomy" id="166010"/>
    <lineage>
        <taxon>Eukaryota</taxon>
        <taxon>Metazoa</taxon>
        <taxon>Ecdysozoa</taxon>
        <taxon>Nematoda</taxon>
        <taxon>Chromadorea</taxon>
        <taxon>Rhabditida</taxon>
        <taxon>Tylenchina</taxon>
        <taxon>Tylenchomorpha</taxon>
        <taxon>Sphaerularioidea</taxon>
        <taxon>Anguinidae</taxon>
        <taxon>Anguininae</taxon>
        <taxon>Ditylenchus</taxon>
    </lineage>
</organism>
<protein>
    <submittedName>
        <fullName evidence="2">Uncharacterized protein</fullName>
    </submittedName>
</protein>
<evidence type="ECO:0000313" key="3">
    <source>
        <dbReference type="Proteomes" id="UP001201812"/>
    </source>
</evidence>
<evidence type="ECO:0000313" key="2">
    <source>
        <dbReference type="EMBL" id="KAI1717945.1"/>
    </source>
</evidence>
<name>A0AAD4N7H3_9BILA</name>
<feature type="region of interest" description="Disordered" evidence="1">
    <location>
        <begin position="19"/>
        <end position="55"/>
    </location>
</feature>
<sequence>MFHGRQLWKYNWDRDMKTQLETNRDRERQRGCDSQPSSRPALARPGKESKRGGELLFLLPTRMSKDFLEEGTPTGGGACQLTLSND</sequence>
<feature type="compositionally biased region" description="Basic and acidic residues" evidence="1">
    <location>
        <begin position="19"/>
        <end position="31"/>
    </location>
</feature>
<dbReference type="Proteomes" id="UP001201812">
    <property type="component" value="Unassembled WGS sequence"/>
</dbReference>
<evidence type="ECO:0000256" key="1">
    <source>
        <dbReference type="SAM" id="MobiDB-lite"/>
    </source>
</evidence>
<reference evidence="2" key="1">
    <citation type="submission" date="2022-01" db="EMBL/GenBank/DDBJ databases">
        <title>Genome Sequence Resource for Two Populations of Ditylenchus destructor, the Migratory Endoparasitic Phytonematode.</title>
        <authorList>
            <person name="Zhang H."/>
            <person name="Lin R."/>
            <person name="Xie B."/>
        </authorList>
    </citation>
    <scope>NUCLEOTIDE SEQUENCE</scope>
    <source>
        <strain evidence="2">BazhouSP</strain>
    </source>
</reference>
<gene>
    <name evidence="2" type="ORF">DdX_06354</name>
</gene>